<evidence type="ECO:0000313" key="1">
    <source>
        <dbReference type="EMBL" id="CAI9733366.1"/>
    </source>
</evidence>
<organism evidence="1 2">
    <name type="scientific">Octopus vulgaris</name>
    <name type="common">Common octopus</name>
    <dbReference type="NCBI Taxonomy" id="6645"/>
    <lineage>
        <taxon>Eukaryota</taxon>
        <taxon>Metazoa</taxon>
        <taxon>Spiralia</taxon>
        <taxon>Lophotrochozoa</taxon>
        <taxon>Mollusca</taxon>
        <taxon>Cephalopoda</taxon>
        <taxon>Coleoidea</taxon>
        <taxon>Octopodiformes</taxon>
        <taxon>Octopoda</taxon>
        <taxon>Incirrata</taxon>
        <taxon>Octopodidae</taxon>
        <taxon>Octopus</taxon>
    </lineage>
</organism>
<evidence type="ECO:0000313" key="2">
    <source>
        <dbReference type="Proteomes" id="UP001162480"/>
    </source>
</evidence>
<sequence>MHERFKFTFHKHGNICKCIFMKSMMHMQNGDSLGIKCTQIYQPVIHFPNAQYLFHCKPFTFYCKLVKDRLLTCFDVDIK</sequence>
<dbReference type="Proteomes" id="UP001162480">
    <property type="component" value="Chromosome 14"/>
</dbReference>
<gene>
    <name evidence="1" type="ORF">OCTVUL_1B026220</name>
</gene>
<dbReference type="AlphaFoldDB" id="A0AA36BFB3"/>
<protein>
    <submittedName>
        <fullName evidence="1">Uncharacterized protein</fullName>
    </submittedName>
</protein>
<accession>A0AA36BFB3</accession>
<keyword evidence="2" id="KW-1185">Reference proteome</keyword>
<dbReference type="EMBL" id="OX597827">
    <property type="protein sequence ID" value="CAI9733366.1"/>
    <property type="molecule type" value="Genomic_DNA"/>
</dbReference>
<reference evidence="1" key="1">
    <citation type="submission" date="2023-08" db="EMBL/GenBank/DDBJ databases">
        <authorList>
            <person name="Alioto T."/>
            <person name="Alioto T."/>
            <person name="Gomez Garrido J."/>
        </authorList>
    </citation>
    <scope>NUCLEOTIDE SEQUENCE</scope>
</reference>
<name>A0AA36BFB3_OCTVU</name>
<proteinExistence type="predicted"/>